<dbReference type="RefSeq" id="XP_012182704.1">
    <property type="nucleotide sequence ID" value="XM_012327314.1"/>
</dbReference>
<protein>
    <submittedName>
        <fullName evidence="2">Uncharacterized protein</fullName>
    </submittedName>
</protein>
<proteinExistence type="predicted"/>
<evidence type="ECO:0000313" key="3">
    <source>
        <dbReference type="Proteomes" id="UP000006352"/>
    </source>
</evidence>
<organism evidence="2 3">
    <name type="scientific">Fibroporia radiculosa</name>
    <dbReference type="NCBI Taxonomy" id="599839"/>
    <lineage>
        <taxon>Eukaryota</taxon>
        <taxon>Fungi</taxon>
        <taxon>Dikarya</taxon>
        <taxon>Basidiomycota</taxon>
        <taxon>Agaricomycotina</taxon>
        <taxon>Agaricomycetes</taxon>
        <taxon>Polyporales</taxon>
        <taxon>Fibroporiaceae</taxon>
        <taxon>Fibroporia</taxon>
    </lineage>
</organism>
<name>J4IAS5_9APHY</name>
<sequence length="134" mass="14508">MEASLCRRHLVEWQDDGGLSVSLRSRPSTRLHPSEHQNHDRLIAPLPSASVARSRLLTPPVVVPSPRQDSAPAASSSTPPSSVPDKQQPQPSALPAQPSANFVQHLHTPEMIFALVKDLGNAFLHSYMGRNANG</sequence>
<feature type="compositionally biased region" description="Basic and acidic residues" evidence="1">
    <location>
        <begin position="32"/>
        <end position="42"/>
    </location>
</feature>
<dbReference type="Proteomes" id="UP000006352">
    <property type="component" value="Unassembled WGS sequence"/>
</dbReference>
<dbReference type="AlphaFoldDB" id="J4IAS5"/>
<feature type="compositionally biased region" description="Low complexity" evidence="1">
    <location>
        <begin position="70"/>
        <end position="80"/>
    </location>
</feature>
<keyword evidence="3" id="KW-1185">Reference proteome</keyword>
<dbReference type="HOGENOM" id="CLU_1896232_0_0_1"/>
<feature type="region of interest" description="Disordered" evidence="1">
    <location>
        <begin position="24"/>
        <end position="101"/>
    </location>
</feature>
<reference evidence="2 3" key="1">
    <citation type="journal article" date="2012" name="Appl. Environ. Microbiol.">
        <title>Short-read sequencing for genomic analysis of the brown rot fungus Fibroporia radiculosa.</title>
        <authorList>
            <person name="Tang J.D."/>
            <person name="Perkins A.D."/>
            <person name="Sonstegard T.S."/>
            <person name="Schroeder S.G."/>
            <person name="Burgess S.C."/>
            <person name="Diehl S.V."/>
        </authorList>
    </citation>
    <scope>NUCLEOTIDE SEQUENCE [LARGE SCALE GENOMIC DNA]</scope>
    <source>
        <strain evidence="2 3">TFFH 294</strain>
    </source>
</reference>
<evidence type="ECO:0000313" key="2">
    <source>
        <dbReference type="EMBL" id="CCM03421.1"/>
    </source>
</evidence>
<dbReference type="InParanoid" id="J4IAS5"/>
<dbReference type="GeneID" id="24098332"/>
<accession>J4IAS5</accession>
<gene>
    <name evidence="2" type="ORF">FIBRA_05552</name>
</gene>
<dbReference type="EMBL" id="HE797114">
    <property type="protein sequence ID" value="CCM03421.1"/>
    <property type="molecule type" value="Genomic_DNA"/>
</dbReference>
<evidence type="ECO:0000256" key="1">
    <source>
        <dbReference type="SAM" id="MobiDB-lite"/>
    </source>
</evidence>
<feature type="compositionally biased region" description="Low complexity" evidence="1">
    <location>
        <begin position="87"/>
        <end position="100"/>
    </location>
</feature>